<dbReference type="CDD" id="cd00190">
    <property type="entry name" value="Tryp_SPc"/>
    <property type="match status" value="1"/>
</dbReference>
<dbReference type="GeneID" id="101994947"/>
<proteinExistence type="predicted"/>
<dbReference type="Gene3D" id="2.40.10.10">
    <property type="entry name" value="Trypsin-like serine proteases"/>
    <property type="match status" value="1"/>
</dbReference>
<dbReference type="InterPro" id="IPR001314">
    <property type="entry name" value="Peptidase_S1A"/>
</dbReference>
<accession>A0ABM0KMH3</accession>
<dbReference type="PRINTS" id="PR00722">
    <property type="entry name" value="CHYMOTRYPSIN"/>
</dbReference>
<dbReference type="PROSITE" id="PS50240">
    <property type="entry name" value="TRYPSIN_DOM"/>
    <property type="match status" value="1"/>
</dbReference>
<dbReference type="InterPro" id="IPR018114">
    <property type="entry name" value="TRYPSIN_HIS"/>
</dbReference>
<evidence type="ECO:0000313" key="5">
    <source>
        <dbReference type="Proteomes" id="UP000694915"/>
    </source>
</evidence>
<dbReference type="PANTHER" id="PTHR24253:SF153">
    <property type="entry name" value="SERINE PROTEASE HEPSIN"/>
    <property type="match status" value="1"/>
</dbReference>
<dbReference type="InterPro" id="IPR043504">
    <property type="entry name" value="Peptidase_S1_PA_chymotrypsin"/>
</dbReference>
<dbReference type="SUPFAM" id="SSF50494">
    <property type="entry name" value="Trypsin-like serine proteases"/>
    <property type="match status" value="1"/>
</dbReference>
<keyword evidence="2" id="KW-0378">Hydrolase</keyword>
<evidence type="ECO:0000256" key="1">
    <source>
        <dbReference type="ARBA" id="ARBA00023157"/>
    </source>
</evidence>
<dbReference type="InterPro" id="IPR009003">
    <property type="entry name" value="Peptidase_S1_PA"/>
</dbReference>
<dbReference type="InterPro" id="IPR033116">
    <property type="entry name" value="TRYPSIN_SER"/>
</dbReference>
<keyword evidence="3" id="KW-0732">Signal</keyword>
<dbReference type="RefSeq" id="XP_005349258.1">
    <property type="nucleotide sequence ID" value="XM_005349201.1"/>
</dbReference>
<dbReference type="Proteomes" id="UP000694915">
    <property type="component" value="Chromosome 7"/>
</dbReference>
<protein>
    <submittedName>
        <fullName evidence="6">Serine protease 30-like</fullName>
    </submittedName>
</protein>
<evidence type="ECO:0000259" key="4">
    <source>
        <dbReference type="PROSITE" id="PS50240"/>
    </source>
</evidence>
<organism evidence="5 6">
    <name type="scientific">Microtus ochrogaster</name>
    <name type="common">Prairie vole</name>
    <dbReference type="NCBI Taxonomy" id="79684"/>
    <lineage>
        <taxon>Eukaryota</taxon>
        <taxon>Metazoa</taxon>
        <taxon>Chordata</taxon>
        <taxon>Craniata</taxon>
        <taxon>Vertebrata</taxon>
        <taxon>Euteleostomi</taxon>
        <taxon>Mammalia</taxon>
        <taxon>Eutheria</taxon>
        <taxon>Euarchontoglires</taxon>
        <taxon>Glires</taxon>
        <taxon>Rodentia</taxon>
        <taxon>Myomorpha</taxon>
        <taxon>Muroidea</taxon>
        <taxon>Cricetidae</taxon>
        <taxon>Arvicolinae</taxon>
        <taxon>Microtus</taxon>
    </lineage>
</organism>
<dbReference type="PANTHER" id="PTHR24253">
    <property type="entry name" value="TRANSMEMBRANE PROTEASE SERINE"/>
    <property type="match status" value="1"/>
</dbReference>
<evidence type="ECO:0000256" key="3">
    <source>
        <dbReference type="SAM" id="SignalP"/>
    </source>
</evidence>
<feature type="domain" description="Peptidase S1" evidence="4">
    <location>
        <begin position="37"/>
        <end position="277"/>
    </location>
</feature>
<gene>
    <name evidence="6" type="primary">LOC101994947</name>
</gene>
<feature type="signal peptide" evidence="3">
    <location>
        <begin position="1"/>
        <end position="21"/>
    </location>
</feature>
<sequence>MESWTRCIFLLLLQLLPGGRGDVLPSVCGHSRDAGKIVGGQDAQEGQWPWQVSLWIAGEGHVCGGSLIHPGWVLTAAHCFHRFKDPSFYQVKVGGLTLSLLESPTTLVTVKSIFVHPSYLWEDASSGDIALVQLGTLLKPSQFAPVCLPEAQAPLTPGTVCWVTGWGSTQERDLASVLQELAVPLLDSEECEKMYHIPESSQSGKRFIQSDMLCAGYAEGQKDSCQGDSGGPLVCVINSSWIQVGITSWGVGCARPLRPGVYTRVPFYVDWIQKTLAENRSEHSEACGGHSGASGPHPLLMLVLLAVASPAAL</sequence>
<keyword evidence="2" id="KW-0720">Serine protease</keyword>
<dbReference type="PROSITE" id="PS00135">
    <property type="entry name" value="TRYPSIN_SER"/>
    <property type="match status" value="1"/>
</dbReference>
<name>A0ABM0KMH3_MICOH</name>
<dbReference type="InterPro" id="IPR001254">
    <property type="entry name" value="Trypsin_dom"/>
</dbReference>
<keyword evidence="2" id="KW-0645">Protease</keyword>
<dbReference type="PROSITE" id="PS00134">
    <property type="entry name" value="TRYPSIN_HIS"/>
    <property type="match status" value="1"/>
</dbReference>
<dbReference type="Pfam" id="PF00089">
    <property type="entry name" value="Trypsin"/>
    <property type="match status" value="1"/>
</dbReference>
<evidence type="ECO:0000313" key="6">
    <source>
        <dbReference type="RefSeq" id="XP_005349258.1"/>
    </source>
</evidence>
<dbReference type="SMART" id="SM00020">
    <property type="entry name" value="Tryp_SPc"/>
    <property type="match status" value="1"/>
</dbReference>
<evidence type="ECO:0000256" key="2">
    <source>
        <dbReference type="RuleBase" id="RU363034"/>
    </source>
</evidence>
<feature type="chain" id="PRO_5047160326" evidence="3">
    <location>
        <begin position="22"/>
        <end position="313"/>
    </location>
</feature>
<keyword evidence="1" id="KW-1015">Disulfide bond</keyword>
<reference evidence="6" key="1">
    <citation type="submission" date="2025-08" db="UniProtKB">
        <authorList>
            <consortium name="RefSeq"/>
        </authorList>
    </citation>
    <scope>IDENTIFICATION</scope>
</reference>
<keyword evidence="5" id="KW-1185">Reference proteome</keyword>